<evidence type="ECO:0000313" key="3">
    <source>
        <dbReference type="Proteomes" id="UP000282574"/>
    </source>
</evidence>
<dbReference type="RefSeq" id="WP_106168392.1">
    <property type="nucleotide sequence ID" value="NZ_JAVKZF010000005.1"/>
</dbReference>
<accession>A0AB37URG3</accession>
<evidence type="ECO:0000256" key="1">
    <source>
        <dbReference type="SAM" id="MobiDB-lite"/>
    </source>
</evidence>
<sequence>MQDDLEDNREDIHEYLKSLDALTELEKARTQTLSSYTDELIALMRPLEGDIDSLNLTVASLVQAFETIDEDLKQLDRDAEDVLKDQAKKVGLLMVKTTQLETCLKAYTERITALENAPKPFRLTRLKAAIALLVLVLVTRPDLTVILWKSTTKLLHPSTHKVSPQKKPTTKGKAIVEGSLPHHP</sequence>
<dbReference type="AlphaFoldDB" id="A0AB37URG3"/>
<feature type="region of interest" description="Disordered" evidence="1">
    <location>
        <begin position="157"/>
        <end position="184"/>
    </location>
</feature>
<reference evidence="2 3" key="1">
    <citation type="journal article" date="2019" name="Genome Biol. Evol.">
        <title>Day and night: Metabolic profiles and evolutionary relationships of six axenic non-marine cyanobacteria.</title>
        <authorList>
            <person name="Will S.E."/>
            <person name="Henke P."/>
            <person name="Boedeker C."/>
            <person name="Huang S."/>
            <person name="Brinkmann H."/>
            <person name="Rohde M."/>
            <person name="Jarek M."/>
            <person name="Friedl T."/>
            <person name="Seufert S."/>
            <person name="Schumacher M."/>
            <person name="Overmann J."/>
            <person name="Neumann-Schaal M."/>
            <person name="Petersen J."/>
        </authorList>
    </citation>
    <scope>NUCLEOTIDE SEQUENCE [LARGE SCALE GENOMIC DNA]</scope>
    <source>
        <strain evidence="2 3">SAG 39.79</strain>
    </source>
</reference>
<protein>
    <submittedName>
        <fullName evidence="2">Uncharacterized protein</fullName>
    </submittedName>
</protein>
<gene>
    <name evidence="2" type="ORF">DSM107010_05360</name>
</gene>
<comment type="caution">
    <text evidence="2">The sequence shown here is derived from an EMBL/GenBank/DDBJ whole genome shotgun (WGS) entry which is preliminary data.</text>
</comment>
<organism evidence="2 3">
    <name type="scientific">Chroococcidiopsis cubana SAG 39.79</name>
    <dbReference type="NCBI Taxonomy" id="388085"/>
    <lineage>
        <taxon>Bacteria</taxon>
        <taxon>Bacillati</taxon>
        <taxon>Cyanobacteriota</taxon>
        <taxon>Cyanophyceae</taxon>
        <taxon>Chroococcidiopsidales</taxon>
        <taxon>Chroococcidiopsidaceae</taxon>
        <taxon>Chroococcidiopsis</taxon>
    </lineage>
</organism>
<dbReference type="Proteomes" id="UP000282574">
    <property type="component" value="Unassembled WGS sequence"/>
</dbReference>
<keyword evidence="3" id="KW-1185">Reference proteome</keyword>
<name>A0AB37URG3_9CYAN</name>
<proteinExistence type="predicted"/>
<evidence type="ECO:0000313" key="2">
    <source>
        <dbReference type="EMBL" id="RUT14053.1"/>
    </source>
</evidence>
<dbReference type="EMBL" id="RSCK01000003">
    <property type="protein sequence ID" value="RUT14053.1"/>
    <property type="molecule type" value="Genomic_DNA"/>
</dbReference>